<evidence type="ECO:0000313" key="1">
    <source>
        <dbReference type="EMBL" id="CAB4154887.1"/>
    </source>
</evidence>
<protein>
    <submittedName>
        <fullName evidence="1">Uncharacterized protein</fullName>
    </submittedName>
</protein>
<sequence>MLGGCKMNQLKECWKLPGNEMLSWALEWELTTGNTHHGLGDITKGCNPVPGEACPACGEEWPLIWDSKIIYDR</sequence>
<reference evidence="1" key="1">
    <citation type="submission" date="2020-04" db="EMBL/GenBank/DDBJ databases">
        <authorList>
            <person name="Chiriac C."/>
            <person name="Salcher M."/>
            <person name="Ghai R."/>
            <person name="Kavagutti S V."/>
        </authorList>
    </citation>
    <scope>NUCLEOTIDE SEQUENCE</scope>
</reference>
<dbReference type="EMBL" id="LR796615">
    <property type="protein sequence ID" value="CAB4154887.1"/>
    <property type="molecule type" value="Genomic_DNA"/>
</dbReference>
<accession>A0A6J5N7Y9</accession>
<gene>
    <name evidence="1" type="ORF">UFOVP647_38</name>
</gene>
<proteinExistence type="predicted"/>
<name>A0A6J5N7Y9_9CAUD</name>
<organism evidence="1">
    <name type="scientific">uncultured Caudovirales phage</name>
    <dbReference type="NCBI Taxonomy" id="2100421"/>
    <lineage>
        <taxon>Viruses</taxon>
        <taxon>Duplodnaviria</taxon>
        <taxon>Heunggongvirae</taxon>
        <taxon>Uroviricota</taxon>
        <taxon>Caudoviricetes</taxon>
        <taxon>Peduoviridae</taxon>
        <taxon>Maltschvirus</taxon>
        <taxon>Maltschvirus maltsch</taxon>
    </lineage>
</organism>